<dbReference type="KEGG" id="ccro:CMC5_076440"/>
<keyword evidence="3" id="KW-1185">Reference proteome</keyword>
<dbReference type="PROSITE" id="PS51257">
    <property type="entry name" value="PROKAR_LIPOPROTEIN"/>
    <property type="match status" value="1"/>
</dbReference>
<dbReference type="AlphaFoldDB" id="A0A0K1ERX8"/>
<protein>
    <submittedName>
        <fullName evidence="2">Uncharacterized protein</fullName>
    </submittedName>
</protein>
<feature type="compositionally biased region" description="Low complexity" evidence="1">
    <location>
        <begin position="36"/>
        <end position="47"/>
    </location>
</feature>
<gene>
    <name evidence="2" type="ORF">CMC5_076440</name>
</gene>
<dbReference type="PATRIC" id="fig|52.7.peg.8407"/>
<evidence type="ECO:0000256" key="1">
    <source>
        <dbReference type="SAM" id="MobiDB-lite"/>
    </source>
</evidence>
<reference evidence="2 3" key="1">
    <citation type="submission" date="2015-07" db="EMBL/GenBank/DDBJ databases">
        <title>Genome analysis of myxobacterium Chondromyces crocatus Cm c5 reveals a high potential for natural compound synthesis and the genetic basis for the loss of fruiting body formation.</title>
        <authorList>
            <person name="Zaburannyi N."/>
            <person name="Bunk B."/>
            <person name="Maier J."/>
            <person name="Overmann J."/>
            <person name="Mueller R."/>
        </authorList>
    </citation>
    <scope>NUCLEOTIDE SEQUENCE [LARGE SCALE GENOMIC DNA]</scope>
    <source>
        <strain evidence="2 3">Cm c5</strain>
    </source>
</reference>
<name>A0A0K1ERX8_CHOCO</name>
<evidence type="ECO:0000313" key="2">
    <source>
        <dbReference type="EMBL" id="AKT43412.1"/>
    </source>
</evidence>
<dbReference type="Proteomes" id="UP000067626">
    <property type="component" value="Chromosome"/>
</dbReference>
<dbReference type="STRING" id="52.CMC5_076440"/>
<feature type="compositionally biased region" description="Low complexity" evidence="1">
    <location>
        <begin position="135"/>
        <end position="188"/>
    </location>
</feature>
<feature type="region of interest" description="Disordered" evidence="1">
    <location>
        <begin position="135"/>
        <end position="204"/>
    </location>
</feature>
<feature type="region of interest" description="Disordered" evidence="1">
    <location>
        <begin position="27"/>
        <end position="47"/>
    </location>
</feature>
<proteinExistence type="predicted"/>
<evidence type="ECO:0000313" key="3">
    <source>
        <dbReference type="Proteomes" id="UP000067626"/>
    </source>
</evidence>
<sequence>MTSKTLLSLAVGGALCFGAGCKGETATTDDLPKPVETAPETPTAEAAPATDDEIAKYPNQVPQSGTRKTLQAFKIFQAADPASKLLTTLGPGTLINLKASSGNWMLVDWPCGVSKLCPGWTELSVTDSRVSTVTSTLTDAGTGDAGTTPTDAGTTPTDAGTTDPADAGTTSPTDAGAADPADAGTTGDAGRRRPIKLNIPDLKK</sequence>
<accession>A0A0K1ERX8</accession>
<dbReference type="OrthoDB" id="9861318at2"/>
<dbReference type="RefSeq" id="WP_050434882.1">
    <property type="nucleotide sequence ID" value="NZ_CP012159.1"/>
</dbReference>
<dbReference type="EMBL" id="CP012159">
    <property type="protein sequence ID" value="AKT43412.1"/>
    <property type="molecule type" value="Genomic_DNA"/>
</dbReference>
<organism evidence="2 3">
    <name type="scientific">Chondromyces crocatus</name>
    <dbReference type="NCBI Taxonomy" id="52"/>
    <lineage>
        <taxon>Bacteria</taxon>
        <taxon>Pseudomonadati</taxon>
        <taxon>Myxococcota</taxon>
        <taxon>Polyangia</taxon>
        <taxon>Polyangiales</taxon>
        <taxon>Polyangiaceae</taxon>
        <taxon>Chondromyces</taxon>
    </lineage>
</organism>